<keyword evidence="2" id="KW-0472">Membrane</keyword>
<evidence type="ECO:0000313" key="3">
    <source>
        <dbReference type="EMBL" id="KAK2646653.1"/>
    </source>
</evidence>
<gene>
    <name evidence="3" type="ORF">Ddye_021848</name>
</gene>
<organism evidence="3 4">
    <name type="scientific">Dipteronia dyeriana</name>
    <dbReference type="NCBI Taxonomy" id="168575"/>
    <lineage>
        <taxon>Eukaryota</taxon>
        <taxon>Viridiplantae</taxon>
        <taxon>Streptophyta</taxon>
        <taxon>Embryophyta</taxon>
        <taxon>Tracheophyta</taxon>
        <taxon>Spermatophyta</taxon>
        <taxon>Magnoliopsida</taxon>
        <taxon>eudicotyledons</taxon>
        <taxon>Gunneridae</taxon>
        <taxon>Pentapetalae</taxon>
        <taxon>rosids</taxon>
        <taxon>malvids</taxon>
        <taxon>Sapindales</taxon>
        <taxon>Sapindaceae</taxon>
        <taxon>Hippocastanoideae</taxon>
        <taxon>Acereae</taxon>
        <taxon>Dipteronia</taxon>
    </lineage>
</organism>
<feature type="transmembrane region" description="Helical" evidence="2">
    <location>
        <begin position="45"/>
        <end position="67"/>
    </location>
</feature>
<dbReference type="AlphaFoldDB" id="A0AAD9WXX5"/>
<dbReference type="EMBL" id="JANJYI010000006">
    <property type="protein sequence ID" value="KAK2646653.1"/>
    <property type="molecule type" value="Genomic_DNA"/>
</dbReference>
<evidence type="ECO:0000256" key="1">
    <source>
        <dbReference type="SAM" id="MobiDB-lite"/>
    </source>
</evidence>
<evidence type="ECO:0008006" key="5">
    <source>
        <dbReference type="Google" id="ProtNLM"/>
    </source>
</evidence>
<keyword evidence="2" id="KW-0812">Transmembrane</keyword>
<dbReference type="Proteomes" id="UP001280121">
    <property type="component" value="Unassembled WGS sequence"/>
</dbReference>
<evidence type="ECO:0000313" key="4">
    <source>
        <dbReference type="Proteomes" id="UP001280121"/>
    </source>
</evidence>
<reference evidence="3" key="1">
    <citation type="journal article" date="2023" name="Plant J.">
        <title>Genome sequences and population genomics provide insights into the demographic history, inbreeding, and mutation load of two 'living fossil' tree species of Dipteronia.</title>
        <authorList>
            <person name="Feng Y."/>
            <person name="Comes H.P."/>
            <person name="Chen J."/>
            <person name="Zhu S."/>
            <person name="Lu R."/>
            <person name="Zhang X."/>
            <person name="Li P."/>
            <person name="Qiu J."/>
            <person name="Olsen K.M."/>
            <person name="Qiu Y."/>
        </authorList>
    </citation>
    <scope>NUCLEOTIDE SEQUENCE</scope>
    <source>
        <strain evidence="3">KIB01</strain>
    </source>
</reference>
<sequence length="314" mass="35393">MKADFNSTVTPFPINMLECKQWETHECFVASSGGVVPPMSDNVPILLVLLFTLLNCCLMFATAHLSLQSINGCRNSISSLRRLAINNECSWLLFTWKELPSNGIDGLVSSEDHYPGKNLQKQYFIDSRPTDYEVPSEALTRLKQGSSIADYQAEFEKLSERIDELPEKFLVGCFIVGLRDEIHLDVKVKQPRTLSDAIGVARLIEERNTLHWKADHSAQTPAIAPSPTPRNSSPGILGPPPSNKTNQPSPFSFRRITNQEARERREKGLSYYCDEKFLPGHHCQKPQLFMIEDIHLPPDDHHLNENAGFHPCGQ</sequence>
<accession>A0AAD9WXX5</accession>
<keyword evidence="4" id="KW-1185">Reference proteome</keyword>
<evidence type="ECO:0000256" key="2">
    <source>
        <dbReference type="SAM" id="Phobius"/>
    </source>
</evidence>
<proteinExistence type="predicted"/>
<feature type="compositionally biased region" description="Polar residues" evidence="1">
    <location>
        <begin position="243"/>
        <end position="252"/>
    </location>
</feature>
<feature type="region of interest" description="Disordered" evidence="1">
    <location>
        <begin position="214"/>
        <end position="252"/>
    </location>
</feature>
<protein>
    <recommendedName>
        <fullName evidence="5">Retrotransposon gag domain-containing protein</fullName>
    </recommendedName>
</protein>
<name>A0AAD9WXX5_9ROSI</name>
<keyword evidence="2" id="KW-1133">Transmembrane helix</keyword>
<comment type="caution">
    <text evidence="3">The sequence shown here is derived from an EMBL/GenBank/DDBJ whole genome shotgun (WGS) entry which is preliminary data.</text>
</comment>